<organism evidence="4 5">
    <name type="scientific">Planococcus versutus</name>
    <dbReference type="NCBI Taxonomy" id="1302659"/>
    <lineage>
        <taxon>Bacteria</taxon>
        <taxon>Bacillati</taxon>
        <taxon>Bacillota</taxon>
        <taxon>Bacilli</taxon>
        <taxon>Bacillales</taxon>
        <taxon>Caryophanaceae</taxon>
        <taxon>Planococcus</taxon>
    </lineage>
</organism>
<dbReference type="KEGG" id="pll:I858_001900"/>
<keyword evidence="5" id="KW-1185">Reference proteome</keyword>
<dbReference type="AlphaFoldDB" id="A0A1B1RY38"/>
<gene>
    <name evidence="4" type="ORF">I858_001900</name>
</gene>
<reference evidence="4" key="1">
    <citation type="submission" date="2016-10" db="EMBL/GenBank/DDBJ databases">
        <authorList>
            <person name="See-Too W.S."/>
        </authorList>
    </citation>
    <scope>NUCLEOTIDE SEQUENCE</scope>
    <source>
        <strain evidence="4">L10.15</strain>
    </source>
</reference>
<dbReference type="InterPro" id="IPR014078">
    <property type="entry name" value="Nudix_YtkD"/>
</dbReference>
<name>A0A1B1RY38_9BACL</name>
<dbReference type="InterPro" id="IPR020084">
    <property type="entry name" value="NUDIX_hydrolase_CS"/>
</dbReference>
<keyword evidence="1 2" id="KW-0378">Hydrolase</keyword>
<dbReference type="Proteomes" id="UP000053354">
    <property type="component" value="Chromosome"/>
</dbReference>
<feature type="domain" description="Nudix hydrolase" evidence="3">
    <location>
        <begin position="12"/>
        <end position="152"/>
    </location>
</feature>
<dbReference type="InterPro" id="IPR000086">
    <property type="entry name" value="NUDIX_hydrolase_dom"/>
</dbReference>
<proteinExistence type="inferred from homology"/>
<sequence length="152" mass="17876">MKYLDLNGDHCELSFEKNAFPFESKHVLVICRYHKDWVLTRHNERGLEFPGGKVEADEKLQDAAKREVYEETGVVVSQLEWFAEYLVYTQNPFCKTVFIGIADRVDNISLMETQGIVLREKIEVNSDFSFLMKDDGMRKIIEKVKQLEKWNH</sequence>
<comment type="similarity">
    <text evidence="2">Belongs to the Nudix hydrolase family.</text>
</comment>
<protein>
    <submittedName>
        <fullName evidence="4">Nucleoside triphosphatase YtkD</fullName>
    </submittedName>
</protein>
<evidence type="ECO:0000313" key="5">
    <source>
        <dbReference type="Proteomes" id="UP000053354"/>
    </source>
</evidence>
<accession>A0A1B1RY38</accession>
<evidence type="ECO:0000256" key="2">
    <source>
        <dbReference type="RuleBase" id="RU003476"/>
    </source>
</evidence>
<dbReference type="GO" id="GO:0016787">
    <property type="term" value="F:hydrolase activity"/>
    <property type="evidence" value="ECO:0007669"/>
    <property type="project" value="UniProtKB-KW"/>
</dbReference>
<dbReference type="SUPFAM" id="SSF55811">
    <property type="entry name" value="Nudix"/>
    <property type="match status" value="1"/>
</dbReference>
<evidence type="ECO:0000313" key="4">
    <source>
        <dbReference type="EMBL" id="ANU25829.1"/>
    </source>
</evidence>
<dbReference type="InterPro" id="IPR020476">
    <property type="entry name" value="Nudix_hydrolase"/>
</dbReference>
<dbReference type="RefSeq" id="WP_065524392.1">
    <property type="nucleotide sequence ID" value="NZ_CP016540.2"/>
</dbReference>
<evidence type="ECO:0000259" key="3">
    <source>
        <dbReference type="PROSITE" id="PS51462"/>
    </source>
</evidence>
<dbReference type="STRING" id="1302659.I858_001900"/>
<dbReference type="InterPro" id="IPR015797">
    <property type="entry name" value="NUDIX_hydrolase-like_dom_sf"/>
</dbReference>
<evidence type="ECO:0000256" key="1">
    <source>
        <dbReference type="ARBA" id="ARBA00022801"/>
    </source>
</evidence>
<dbReference type="PRINTS" id="PR00502">
    <property type="entry name" value="NUDIXFAMILY"/>
</dbReference>
<dbReference type="OrthoDB" id="9131041at2"/>
<dbReference type="EMBL" id="CP016540">
    <property type="protein sequence ID" value="ANU25829.1"/>
    <property type="molecule type" value="Genomic_DNA"/>
</dbReference>
<dbReference type="Pfam" id="PF00293">
    <property type="entry name" value="NUDIX"/>
    <property type="match status" value="1"/>
</dbReference>
<dbReference type="CDD" id="cd04665">
    <property type="entry name" value="NUDIX_RppH"/>
    <property type="match status" value="1"/>
</dbReference>
<dbReference type="PROSITE" id="PS51462">
    <property type="entry name" value="NUDIX"/>
    <property type="match status" value="1"/>
</dbReference>
<dbReference type="PROSITE" id="PS00893">
    <property type="entry name" value="NUDIX_BOX"/>
    <property type="match status" value="1"/>
</dbReference>
<dbReference type="Gene3D" id="3.90.79.10">
    <property type="entry name" value="Nucleoside Triphosphate Pyrophosphohydrolase"/>
    <property type="match status" value="1"/>
</dbReference>